<proteinExistence type="predicted"/>
<gene>
    <name evidence="1" type="ordered locus">RSPO_c02076</name>
</gene>
<dbReference type="HOGENOM" id="CLU_2047772_0_0_4"/>
<accession>F6G219</accession>
<protein>
    <submittedName>
        <fullName evidence="1">Uncharacterized protein</fullName>
    </submittedName>
</protein>
<dbReference type="EMBL" id="CP002819">
    <property type="protein sequence ID" value="AEG69374.1"/>
    <property type="molecule type" value="Genomic_DNA"/>
</dbReference>
<organism evidence="1 2">
    <name type="scientific">Ralstonia solanacearum (strain Po82)</name>
    <dbReference type="NCBI Taxonomy" id="1031711"/>
    <lineage>
        <taxon>Bacteria</taxon>
        <taxon>Pseudomonadati</taxon>
        <taxon>Pseudomonadota</taxon>
        <taxon>Betaproteobacteria</taxon>
        <taxon>Burkholderiales</taxon>
        <taxon>Burkholderiaceae</taxon>
        <taxon>Ralstonia</taxon>
        <taxon>Ralstonia solanacearum species complex</taxon>
    </lineage>
</organism>
<name>F6G219_RALS8</name>
<dbReference type="Proteomes" id="UP000007953">
    <property type="component" value="Chromosome"/>
</dbReference>
<evidence type="ECO:0000313" key="1">
    <source>
        <dbReference type="EMBL" id="AEG69374.1"/>
    </source>
</evidence>
<reference evidence="1 2" key="1">
    <citation type="journal article" date="2011" name="J. Bacteriol.">
        <title>Complete genome sequence of the plant pathogen Ralstonia solanacearum strain Po82.</title>
        <authorList>
            <person name="Xu J."/>
            <person name="Zheng H.J."/>
            <person name="Liu L."/>
            <person name="Pan Z.C."/>
            <person name="Prior P."/>
            <person name="Tang B."/>
            <person name="Xu J.S."/>
            <person name="Zhang H."/>
            <person name="Tian Q."/>
            <person name="Zhang L.Q."/>
            <person name="Feng J."/>
        </authorList>
    </citation>
    <scope>NUCLEOTIDE SEQUENCE [LARGE SCALE GENOMIC DNA]</scope>
    <source>
        <strain evidence="1 2">Po82</strain>
    </source>
</reference>
<evidence type="ECO:0000313" key="2">
    <source>
        <dbReference type="Proteomes" id="UP000007953"/>
    </source>
</evidence>
<dbReference type="KEGG" id="rsn:RSPO_c02076"/>
<dbReference type="PATRIC" id="fig|1031711.3.peg.2021"/>
<dbReference type="AlphaFoldDB" id="F6G219"/>
<sequence>MGIHRVERLVIARARHVPSRLKVSVPPRLRGMLNMCCCPPGPGARRPFGLAPKHSGYCPLKGRRSELIRCQSAPQGQFLPSPWGRLLHRTAATDDRRPARIDSPGGWAAGWLRLAPRLGF</sequence>